<sequence length="250" mass="26862">MSTSTEQLNFLLSCIKHTNNGKIDYGAVGAEFGLNKGAASKRYSRLKMRAQESGPSTGAAPCTPSGHGDEEDDASGSIPTPTRTPKSKSVRASGPKTAAAKPATKSATKRKRVQVKNADSDIEEEAYSDVANADAFNPPPSPPRPPKRRKAELAQAAIKKEAAADMEEEIEERLEQDRLLQEQIHADVGNDAGAQDNAVVDCKATSDADAARFIADELEIRLDDYKNATEGNSDEAYTDMTFCLTDNEDI</sequence>
<dbReference type="OrthoDB" id="5353914at2759"/>
<feature type="compositionally biased region" description="Low complexity" evidence="1">
    <location>
        <begin position="92"/>
        <end position="106"/>
    </location>
</feature>
<evidence type="ECO:0000259" key="2">
    <source>
        <dbReference type="Pfam" id="PF22980"/>
    </source>
</evidence>
<organism evidence="3 4">
    <name type="scientific">Ophiostoma piceae (strain UAMH 11346)</name>
    <name type="common">Sap stain fungus</name>
    <dbReference type="NCBI Taxonomy" id="1262450"/>
    <lineage>
        <taxon>Eukaryota</taxon>
        <taxon>Fungi</taxon>
        <taxon>Dikarya</taxon>
        <taxon>Ascomycota</taxon>
        <taxon>Pezizomycotina</taxon>
        <taxon>Sordariomycetes</taxon>
        <taxon>Sordariomycetidae</taxon>
        <taxon>Ophiostomatales</taxon>
        <taxon>Ophiostomataceae</taxon>
        <taxon>Ophiostoma</taxon>
    </lineage>
</organism>
<dbReference type="InterPro" id="IPR054505">
    <property type="entry name" value="Myb_DNA-bind_8"/>
</dbReference>
<dbReference type="EMBL" id="KE148151">
    <property type="protein sequence ID" value="EPE07444.1"/>
    <property type="molecule type" value="Genomic_DNA"/>
</dbReference>
<keyword evidence="4" id="KW-1185">Reference proteome</keyword>
<reference evidence="3 4" key="1">
    <citation type="journal article" date="2013" name="BMC Genomics">
        <title>The genome and transcriptome of the pine saprophyte Ophiostoma piceae, and a comparison with the bark beetle-associated pine pathogen Grosmannia clavigera.</title>
        <authorList>
            <person name="Haridas S."/>
            <person name="Wang Y."/>
            <person name="Lim L."/>
            <person name="Massoumi Alamouti S."/>
            <person name="Jackman S."/>
            <person name="Docking R."/>
            <person name="Robertson G."/>
            <person name="Birol I."/>
            <person name="Bohlmann J."/>
            <person name="Breuil C."/>
        </authorList>
    </citation>
    <scope>NUCLEOTIDE SEQUENCE [LARGE SCALE GENOMIC DNA]</scope>
    <source>
        <strain evidence="3 4">UAMH 11346</strain>
    </source>
</reference>
<protein>
    <recommendedName>
        <fullName evidence="2">Myb-like DNA-binding domain-containing protein</fullName>
    </recommendedName>
</protein>
<feature type="region of interest" description="Disordered" evidence="1">
    <location>
        <begin position="45"/>
        <end position="169"/>
    </location>
</feature>
<evidence type="ECO:0000313" key="4">
    <source>
        <dbReference type="Proteomes" id="UP000016923"/>
    </source>
</evidence>
<dbReference type="AlphaFoldDB" id="S3C1M0"/>
<evidence type="ECO:0000313" key="3">
    <source>
        <dbReference type="EMBL" id="EPE07444.1"/>
    </source>
</evidence>
<dbReference type="Pfam" id="PF22980">
    <property type="entry name" value="Myb_DNA-bind_8"/>
    <property type="match status" value="1"/>
</dbReference>
<gene>
    <name evidence="3" type="ORF">F503_08095</name>
</gene>
<evidence type="ECO:0000256" key="1">
    <source>
        <dbReference type="SAM" id="MobiDB-lite"/>
    </source>
</evidence>
<dbReference type="STRING" id="1262450.S3C1M0"/>
<dbReference type="HOGENOM" id="CLU_1111682_0_0_1"/>
<proteinExistence type="predicted"/>
<feature type="domain" description="Myb-like DNA-binding" evidence="2">
    <location>
        <begin position="5"/>
        <end position="51"/>
    </location>
</feature>
<name>S3C1M0_OPHP1</name>
<accession>S3C1M0</accession>
<dbReference type="Proteomes" id="UP000016923">
    <property type="component" value="Unassembled WGS sequence"/>
</dbReference>
<dbReference type="VEuPathDB" id="FungiDB:F503_08095"/>
<dbReference type="eggNOG" id="ENOG502RNX3">
    <property type="taxonomic scope" value="Eukaryota"/>
</dbReference>